<keyword evidence="6 10" id="KW-0812">Transmembrane</keyword>
<dbReference type="Gene3D" id="3.30.450.20">
    <property type="entry name" value="PAS domain"/>
    <property type="match status" value="2"/>
</dbReference>
<dbReference type="InterPro" id="IPR003594">
    <property type="entry name" value="HATPase_dom"/>
</dbReference>
<evidence type="ECO:0000313" key="13">
    <source>
        <dbReference type="EMBL" id="ACL08193.1"/>
    </source>
</evidence>
<dbReference type="PROSITE" id="PS50112">
    <property type="entry name" value="PAS"/>
    <property type="match status" value="1"/>
</dbReference>
<dbReference type="Pfam" id="PF13426">
    <property type="entry name" value="PAS_9"/>
    <property type="match status" value="1"/>
</dbReference>
<evidence type="ECO:0000256" key="8">
    <source>
        <dbReference type="ARBA" id="ARBA00023136"/>
    </source>
</evidence>
<dbReference type="HOGENOM" id="CLU_011141_0_0_7"/>
<evidence type="ECO:0000256" key="5">
    <source>
        <dbReference type="ARBA" id="ARBA00022553"/>
    </source>
</evidence>
<sequence length="734" mass="78213">MPERFIVTALTVVFIGVLVISGVTYRYTRGAAEEMAGAQMVQALELLDRDVSGRVRDIARRTVLVSQEEVLQLALEDSYLGRSARVSAQRRLDAFVQVGGFSHLLLADRAGMVVLATLPLDGDRMNISGRDTFRSAMRGVSALELVEKSRLTGGAVLVTAEPVRGSDGEVAGIVAAITAMDVFARDILDSVHLGATGGAYILSGTGRLLARPAWAGPEDFSPDARLLEMLREADGAVQGATLTPQAVRRAGRQHLITFRRNAATDWFLVVEADEGDILAPARRLAAASGGISLVTLACVALALGALQRAMARLRRSEDRFSSLFRLSPDSVLLVAPESGVVEDVNDAAAVAFGLSRQAVAGRRVGDLGIFPDDSARQGVWARLKDEGTIRNVEVAGRAPGGEDGAGGADGSGGREVFHSLSGQAMDIGGSPLFMLVLRDVTELKKMQAVMIQTEKMISVGGIAAGIAHEINNPLGAIMQASQNMQQRMNTVLPANIAAAQEVGLDLDALQRYLQIRKVDRFIEDIRAAGIRASAIIRHMLDFSRGSAARSTACDLRGLMDRAVNLAASDYDLKKNYDFRKIRIDIHLADGLPPVPCVETEVEQVLLNLLRNAAQALAGMDPPRDNPHIVLRAFSLAGWLRLEVEDNGPGMTPEVQRRIFEPFYTTKPPGVGTGLGLSVSYFIITKGHEGRMDVESRPGEGSVFRVDLPLGGLSTGPGPSGRSGGGDIPPDGALS</sequence>
<dbReference type="InterPro" id="IPR005467">
    <property type="entry name" value="His_kinase_dom"/>
</dbReference>
<dbReference type="InterPro" id="IPR036890">
    <property type="entry name" value="HATPase_C_sf"/>
</dbReference>
<evidence type="ECO:0000256" key="7">
    <source>
        <dbReference type="ARBA" id="ARBA00022989"/>
    </source>
</evidence>
<dbReference type="Pfam" id="PF02518">
    <property type="entry name" value="HATPase_c"/>
    <property type="match status" value="1"/>
</dbReference>
<evidence type="ECO:0000256" key="2">
    <source>
        <dbReference type="ARBA" id="ARBA00004651"/>
    </source>
</evidence>
<keyword evidence="7 10" id="KW-1133">Transmembrane helix</keyword>
<keyword evidence="8 10" id="KW-0472">Membrane</keyword>
<dbReference type="KEGG" id="dvm:DvMF_1243"/>
<evidence type="ECO:0000256" key="1">
    <source>
        <dbReference type="ARBA" id="ARBA00000085"/>
    </source>
</evidence>
<dbReference type="InterPro" id="IPR033479">
    <property type="entry name" value="dCache_1"/>
</dbReference>
<comment type="subcellular location">
    <subcellularLocation>
        <location evidence="2">Cell membrane</location>
        <topology evidence="2">Multi-pass membrane protein</topology>
    </subcellularLocation>
</comment>
<protein>
    <recommendedName>
        <fullName evidence="3">histidine kinase</fullName>
        <ecNumber evidence="3">2.7.13.3</ecNumber>
    </recommendedName>
</protein>
<dbReference type="SMART" id="SM00387">
    <property type="entry name" value="HATPase_c"/>
    <property type="match status" value="1"/>
</dbReference>
<feature type="domain" description="Histidine kinase" evidence="11">
    <location>
        <begin position="465"/>
        <end position="711"/>
    </location>
</feature>
<dbReference type="InterPro" id="IPR004358">
    <property type="entry name" value="Sig_transdc_His_kin-like_C"/>
</dbReference>
<dbReference type="CDD" id="cd00082">
    <property type="entry name" value="HisKA"/>
    <property type="match status" value="1"/>
</dbReference>
<dbReference type="GO" id="GO:0000155">
    <property type="term" value="F:phosphorelay sensor kinase activity"/>
    <property type="evidence" value="ECO:0007669"/>
    <property type="project" value="InterPro"/>
</dbReference>
<dbReference type="PANTHER" id="PTHR43065">
    <property type="entry name" value="SENSOR HISTIDINE KINASE"/>
    <property type="match status" value="1"/>
</dbReference>
<proteinExistence type="predicted"/>
<dbReference type="Gene3D" id="3.30.565.10">
    <property type="entry name" value="Histidine kinase-like ATPase, C-terminal domain"/>
    <property type="match status" value="1"/>
</dbReference>
<dbReference type="EC" id="2.7.13.3" evidence="3"/>
<dbReference type="STRING" id="883.DvMF_1243"/>
<dbReference type="PANTHER" id="PTHR43065:SF42">
    <property type="entry name" value="TWO-COMPONENT SENSOR PPRA"/>
    <property type="match status" value="1"/>
</dbReference>
<evidence type="ECO:0000259" key="12">
    <source>
        <dbReference type="PROSITE" id="PS50112"/>
    </source>
</evidence>
<keyword evidence="13" id="KW-0418">Kinase</keyword>
<evidence type="ECO:0000256" key="3">
    <source>
        <dbReference type="ARBA" id="ARBA00012438"/>
    </source>
</evidence>
<dbReference type="CDD" id="cd18774">
    <property type="entry name" value="PDC2_HK_sensor"/>
    <property type="match status" value="1"/>
</dbReference>
<feature type="compositionally biased region" description="Gly residues" evidence="9">
    <location>
        <begin position="712"/>
        <end position="726"/>
    </location>
</feature>
<dbReference type="SMART" id="SM00388">
    <property type="entry name" value="HisKA"/>
    <property type="match status" value="1"/>
</dbReference>
<dbReference type="GO" id="GO:0005886">
    <property type="term" value="C:plasma membrane"/>
    <property type="evidence" value="ECO:0007669"/>
    <property type="project" value="UniProtKB-SubCell"/>
</dbReference>
<evidence type="ECO:0000256" key="9">
    <source>
        <dbReference type="SAM" id="MobiDB-lite"/>
    </source>
</evidence>
<evidence type="ECO:0000256" key="4">
    <source>
        <dbReference type="ARBA" id="ARBA00022475"/>
    </source>
</evidence>
<accession>B8DLD1</accession>
<keyword evidence="13" id="KW-0808">Transferase</keyword>
<dbReference type="AlphaFoldDB" id="B8DLD1"/>
<gene>
    <name evidence="13" type="ordered locus">DvMF_1243</name>
</gene>
<dbReference type="InterPro" id="IPR035965">
    <property type="entry name" value="PAS-like_dom_sf"/>
</dbReference>
<comment type="catalytic activity">
    <reaction evidence="1">
        <text>ATP + protein L-histidine = ADP + protein N-phospho-L-histidine.</text>
        <dbReference type="EC" id="2.7.13.3"/>
    </reaction>
</comment>
<evidence type="ECO:0000256" key="6">
    <source>
        <dbReference type="ARBA" id="ARBA00022692"/>
    </source>
</evidence>
<dbReference type="Gene3D" id="1.10.287.130">
    <property type="match status" value="1"/>
</dbReference>
<dbReference type="PROSITE" id="PS50109">
    <property type="entry name" value="HIS_KIN"/>
    <property type="match status" value="1"/>
</dbReference>
<dbReference type="OrthoDB" id="9762798at2"/>
<dbReference type="NCBIfam" id="TIGR00229">
    <property type="entry name" value="sensory_box"/>
    <property type="match status" value="1"/>
</dbReference>
<organism evidence="13">
    <name type="scientific">Nitratidesulfovibrio vulgaris (strain DSM 19637 / Miyazaki F)</name>
    <name type="common">Desulfovibrio vulgaris</name>
    <dbReference type="NCBI Taxonomy" id="883"/>
    <lineage>
        <taxon>Bacteria</taxon>
        <taxon>Pseudomonadati</taxon>
        <taxon>Thermodesulfobacteriota</taxon>
        <taxon>Desulfovibrionia</taxon>
        <taxon>Desulfovibrionales</taxon>
        <taxon>Desulfovibrionaceae</taxon>
        <taxon>Nitratidesulfovibrio</taxon>
    </lineage>
</organism>
<dbReference type="SUPFAM" id="SSF55785">
    <property type="entry name" value="PYP-like sensor domain (PAS domain)"/>
    <property type="match status" value="1"/>
</dbReference>
<dbReference type="SUPFAM" id="SSF55874">
    <property type="entry name" value="ATPase domain of HSP90 chaperone/DNA topoisomerase II/histidine kinase"/>
    <property type="match status" value="1"/>
</dbReference>
<evidence type="ECO:0000256" key="10">
    <source>
        <dbReference type="SAM" id="Phobius"/>
    </source>
</evidence>
<dbReference type="CDD" id="cd12914">
    <property type="entry name" value="PDC1_DGC_like"/>
    <property type="match status" value="1"/>
</dbReference>
<evidence type="ECO:0000259" key="11">
    <source>
        <dbReference type="PROSITE" id="PS50109"/>
    </source>
</evidence>
<feature type="transmembrane region" description="Helical" evidence="10">
    <location>
        <begin position="284"/>
        <end position="306"/>
    </location>
</feature>
<feature type="domain" description="PAS" evidence="12">
    <location>
        <begin position="316"/>
        <end position="362"/>
    </location>
</feature>
<dbReference type="Pfam" id="PF02743">
    <property type="entry name" value="dCache_1"/>
    <property type="match status" value="1"/>
</dbReference>
<name>B8DLD1_NITV9</name>
<dbReference type="InterPro" id="IPR003661">
    <property type="entry name" value="HisK_dim/P_dom"/>
</dbReference>
<feature type="region of interest" description="Disordered" evidence="9">
    <location>
        <begin position="691"/>
        <end position="734"/>
    </location>
</feature>
<keyword evidence="5" id="KW-0597">Phosphoprotein</keyword>
<reference evidence="13" key="1">
    <citation type="submission" date="2008-10" db="EMBL/GenBank/DDBJ databases">
        <title>Complete sequence of Desulfovibrio vulgaris str. 'Miyazaki F'.</title>
        <authorList>
            <person name="Lucas S."/>
            <person name="Copeland A."/>
            <person name="Lapidus A."/>
            <person name="Glavina del Rio T."/>
            <person name="Dalin E."/>
            <person name="Tice H."/>
            <person name="Bruce D."/>
            <person name="Goodwin L."/>
            <person name="Pitluck S."/>
            <person name="Sims D."/>
            <person name="Brettin T."/>
            <person name="Detter J.C."/>
            <person name="Han C."/>
            <person name="Larimer F."/>
            <person name="Land M."/>
            <person name="Hauser L."/>
            <person name="Kyrpides N."/>
            <person name="Mikhailova N."/>
            <person name="Hazen T.C."/>
            <person name="Richardson P."/>
        </authorList>
    </citation>
    <scope>NUCLEOTIDE SEQUENCE</scope>
    <source>
        <strain evidence="13">Miyazaki F</strain>
    </source>
</reference>
<dbReference type="SUPFAM" id="SSF47384">
    <property type="entry name" value="Homodimeric domain of signal transducing histidine kinase"/>
    <property type="match status" value="1"/>
</dbReference>
<dbReference type="PRINTS" id="PR00344">
    <property type="entry name" value="BCTRLSENSOR"/>
</dbReference>
<dbReference type="InterPro" id="IPR036097">
    <property type="entry name" value="HisK_dim/P_sf"/>
</dbReference>
<dbReference type="eggNOG" id="COG4191">
    <property type="taxonomic scope" value="Bacteria"/>
</dbReference>
<dbReference type="InterPro" id="IPR000014">
    <property type="entry name" value="PAS"/>
</dbReference>
<keyword evidence="4" id="KW-1003">Cell membrane</keyword>
<dbReference type="EMBL" id="CP001197">
    <property type="protein sequence ID" value="ACL08193.1"/>
    <property type="molecule type" value="Genomic_DNA"/>
</dbReference>
<feature type="transmembrane region" description="Helical" evidence="10">
    <location>
        <begin position="6"/>
        <end position="25"/>
    </location>
</feature>